<protein>
    <submittedName>
        <fullName evidence="7">ABC transporter</fullName>
    </submittedName>
</protein>
<evidence type="ECO:0000256" key="4">
    <source>
        <dbReference type="ARBA" id="ARBA00022840"/>
    </source>
</evidence>
<evidence type="ECO:0000259" key="6">
    <source>
        <dbReference type="PROSITE" id="PS50893"/>
    </source>
</evidence>
<comment type="similarity">
    <text evidence="1">Belongs to the ABC transporter superfamily.</text>
</comment>
<dbReference type="PANTHER" id="PTHR43820">
    <property type="entry name" value="HIGH-AFFINITY BRANCHED-CHAIN AMINO ACID TRANSPORT ATP-BINDING PROTEIN LIVF"/>
    <property type="match status" value="1"/>
</dbReference>
<dbReference type="InterPro" id="IPR003593">
    <property type="entry name" value="AAA+_ATPase"/>
</dbReference>
<dbReference type="EMBL" id="ARXS01000004">
    <property type="protein sequence ID" value="MCU5781688.1"/>
    <property type="molecule type" value="Genomic_DNA"/>
</dbReference>
<comment type="caution">
    <text evidence="7">The sequence shown here is derived from an EMBL/GenBank/DDBJ whole genome shotgun (WGS) entry which is preliminary data.</text>
</comment>
<dbReference type="Proteomes" id="UP001064106">
    <property type="component" value="Unassembled WGS sequence"/>
</dbReference>
<dbReference type="Pfam" id="PF00005">
    <property type="entry name" value="ABC_tran"/>
    <property type="match status" value="1"/>
</dbReference>
<evidence type="ECO:0000256" key="5">
    <source>
        <dbReference type="ARBA" id="ARBA00022970"/>
    </source>
</evidence>
<dbReference type="PROSITE" id="PS00211">
    <property type="entry name" value="ABC_TRANSPORTER_1"/>
    <property type="match status" value="1"/>
</dbReference>
<accession>A0ABT2QVZ9</accession>
<evidence type="ECO:0000313" key="7">
    <source>
        <dbReference type="EMBL" id="MCU5781688.1"/>
    </source>
</evidence>
<proteinExistence type="inferred from homology"/>
<dbReference type="InterPro" id="IPR052156">
    <property type="entry name" value="BCAA_Transport_ATP-bd_LivF"/>
</dbReference>
<dbReference type="CDD" id="cd03224">
    <property type="entry name" value="ABC_TM1139_LivF_branched"/>
    <property type="match status" value="1"/>
</dbReference>
<evidence type="ECO:0000313" key="8">
    <source>
        <dbReference type="Proteomes" id="UP001064106"/>
    </source>
</evidence>
<keyword evidence="5" id="KW-0029">Amino-acid transport</keyword>
<name>A0ABT2QVZ9_9GAMM</name>
<gene>
    <name evidence="7" type="ORF">MA04_00988</name>
</gene>
<dbReference type="InterPro" id="IPR017871">
    <property type="entry name" value="ABC_transporter-like_CS"/>
</dbReference>
<dbReference type="SUPFAM" id="SSF52540">
    <property type="entry name" value="P-loop containing nucleoside triphosphate hydrolases"/>
    <property type="match status" value="1"/>
</dbReference>
<organism evidence="7 8">
    <name type="scientific">Alloalcanivorax balearicus MACL04</name>
    <dbReference type="NCBI Taxonomy" id="1177182"/>
    <lineage>
        <taxon>Bacteria</taxon>
        <taxon>Pseudomonadati</taxon>
        <taxon>Pseudomonadota</taxon>
        <taxon>Gammaproteobacteria</taxon>
        <taxon>Oceanospirillales</taxon>
        <taxon>Alcanivoracaceae</taxon>
        <taxon>Alloalcanivorax</taxon>
    </lineage>
</organism>
<keyword evidence="4" id="KW-0067">ATP-binding</keyword>
<dbReference type="PROSITE" id="PS50893">
    <property type="entry name" value="ABC_TRANSPORTER_2"/>
    <property type="match status" value="1"/>
</dbReference>
<keyword evidence="8" id="KW-1185">Reference proteome</keyword>
<dbReference type="PANTHER" id="PTHR43820:SF8">
    <property type="entry name" value="ABC TRANSPORTER SUBSTRATE-BINDING PROTEIN"/>
    <property type="match status" value="1"/>
</dbReference>
<keyword evidence="2" id="KW-0813">Transport</keyword>
<dbReference type="SMART" id="SM00382">
    <property type="entry name" value="AAA"/>
    <property type="match status" value="1"/>
</dbReference>
<feature type="domain" description="ABC transporter" evidence="6">
    <location>
        <begin position="2"/>
        <end position="234"/>
    </location>
</feature>
<evidence type="ECO:0000256" key="1">
    <source>
        <dbReference type="ARBA" id="ARBA00005417"/>
    </source>
</evidence>
<dbReference type="RefSeq" id="WP_163121809.1">
    <property type="nucleotide sequence ID" value="NZ_ARXS01000004.1"/>
</dbReference>
<dbReference type="InterPro" id="IPR027417">
    <property type="entry name" value="P-loop_NTPase"/>
</dbReference>
<sequence length="234" mass="25586">MLKLDDVSLYYGRVHALRGISLEVPEGRIVSLLGANGAGKSSTLKVISGLCVPKSGDVRLKGESVAGRSCGTLVKRGVIHCPEGRRVFPQFTVEENLRVGAYRRIGDKNVGADMDRVFAYFPRLKERQQQKAATLSGGEQQMLAIGRSLMGRPRLLLLDEPSLGIAPKLVMEIFEILQRINEAGTAILLVEQNAHMAIKISDYSYVLENGRVGLEGPSSAIRQRPELKELYLGG</sequence>
<keyword evidence="3" id="KW-0547">Nucleotide-binding</keyword>
<evidence type="ECO:0000256" key="3">
    <source>
        <dbReference type="ARBA" id="ARBA00022741"/>
    </source>
</evidence>
<dbReference type="InterPro" id="IPR003439">
    <property type="entry name" value="ABC_transporter-like_ATP-bd"/>
</dbReference>
<dbReference type="Gene3D" id="3.40.50.300">
    <property type="entry name" value="P-loop containing nucleotide triphosphate hydrolases"/>
    <property type="match status" value="1"/>
</dbReference>
<reference evidence="7" key="1">
    <citation type="submission" date="2012-09" db="EMBL/GenBank/DDBJ databases">
        <title>Genome Sequence of alkane-degrading Bacterium Alcanivorax balearicus MACL04.</title>
        <authorList>
            <person name="Lai Q."/>
            <person name="Shao Z."/>
        </authorList>
    </citation>
    <scope>NUCLEOTIDE SEQUENCE</scope>
    <source>
        <strain evidence="7">MACL04</strain>
    </source>
</reference>
<evidence type="ECO:0000256" key="2">
    <source>
        <dbReference type="ARBA" id="ARBA00022448"/>
    </source>
</evidence>